<dbReference type="EMBL" id="SEOQ01001503">
    <property type="protein sequence ID" value="TFY51494.1"/>
    <property type="molecule type" value="Genomic_DNA"/>
</dbReference>
<comment type="caution">
    <text evidence="1">The sequence shown here is derived from an EMBL/GenBank/DDBJ whole genome shotgun (WGS) entry which is preliminary data.</text>
</comment>
<sequence length="121" mass="13273">MLARGDDDAPTPQVSEKVVHELKSGLSTSQSIPYLAHGFGVLIDCDRRRQRRKIQQLTAETHNQSIQAHICVSLSARMPSVESVYLTTSCPDVRACDRAFPAPSPLAFAFLDLCLGLGVRH</sequence>
<gene>
    <name evidence="1" type="ORF">EVG20_g10975</name>
</gene>
<organism evidence="1 2">
    <name type="scientific">Dentipellis fragilis</name>
    <dbReference type="NCBI Taxonomy" id="205917"/>
    <lineage>
        <taxon>Eukaryota</taxon>
        <taxon>Fungi</taxon>
        <taxon>Dikarya</taxon>
        <taxon>Basidiomycota</taxon>
        <taxon>Agaricomycotina</taxon>
        <taxon>Agaricomycetes</taxon>
        <taxon>Russulales</taxon>
        <taxon>Hericiaceae</taxon>
        <taxon>Dentipellis</taxon>
    </lineage>
</organism>
<evidence type="ECO:0000313" key="2">
    <source>
        <dbReference type="Proteomes" id="UP000298327"/>
    </source>
</evidence>
<dbReference type="Proteomes" id="UP000298327">
    <property type="component" value="Unassembled WGS sequence"/>
</dbReference>
<proteinExistence type="predicted"/>
<name>A0A4Y9XMH4_9AGAM</name>
<dbReference type="AlphaFoldDB" id="A0A4Y9XMH4"/>
<protein>
    <submittedName>
        <fullName evidence="1">Uncharacterized protein</fullName>
    </submittedName>
</protein>
<reference evidence="1 2" key="1">
    <citation type="submission" date="2019-02" db="EMBL/GenBank/DDBJ databases">
        <title>Genome sequencing of the rare red list fungi Dentipellis fragilis.</title>
        <authorList>
            <person name="Buettner E."/>
            <person name="Kellner H."/>
        </authorList>
    </citation>
    <scope>NUCLEOTIDE SEQUENCE [LARGE SCALE GENOMIC DNA]</scope>
    <source>
        <strain evidence="1 2">DSM 105465</strain>
    </source>
</reference>
<keyword evidence="2" id="KW-1185">Reference proteome</keyword>
<evidence type="ECO:0000313" key="1">
    <source>
        <dbReference type="EMBL" id="TFY51494.1"/>
    </source>
</evidence>
<accession>A0A4Y9XMH4</accession>